<accession>A0A1H6CT27</accession>
<gene>
    <name evidence="1" type="ORF">SAMN05216223_11055</name>
</gene>
<organism evidence="1 2">
    <name type="scientific">Actinacidiphila yanglinensis</name>
    <dbReference type="NCBI Taxonomy" id="310779"/>
    <lineage>
        <taxon>Bacteria</taxon>
        <taxon>Bacillati</taxon>
        <taxon>Actinomycetota</taxon>
        <taxon>Actinomycetes</taxon>
        <taxon>Kitasatosporales</taxon>
        <taxon>Streptomycetaceae</taxon>
        <taxon>Actinacidiphila</taxon>
    </lineage>
</organism>
<reference evidence="1 2" key="1">
    <citation type="submission" date="2016-10" db="EMBL/GenBank/DDBJ databases">
        <authorList>
            <person name="de Groot N.N."/>
        </authorList>
    </citation>
    <scope>NUCLEOTIDE SEQUENCE [LARGE SCALE GENOMIC DNA]</scope>
    <source>
        <strain evidence="1 2">CGMCC 4.2023</strain>
    </source>
</reference>
<dbReference type="EMBL" id="FNVU01000010">
    <property type="protein sequence ID" value="SEG76142.1"/>
    <property type="molecule type" value="Genomic_DNA"/>
</dbReference>
<name>A0A1H6CT27_9ACTN</name>
<dbReference type="RefSeq" id="WP_146088319.1">
    <property type="nucleotide sequence ID" value="NZ_FNVU01000010.1"/>
</dbReference>
<keyword evidence="2" id="KW-1185">Reference proteome</keyword>
<proteinExistence type="predicted"/>
<evidence type="ECO:0000313" key="2">
    <source>
        <dbReference type="Proteomes" id="UP000236754"/>
    </source>
</evidence>
<protein>
    <submittedName>
        <fullName evidence="1">Uncharacterized protein</fullName>
    </submittedName>
</protein>
<dbReference type="Proteomes" id="UP000236754">
    <property type="component" value="Unassembled WGS sequence"/>
</dbReference>
<sequence>MNAAWVGVVGTAVGGGIAALAAGVTGWFNTQQAELQLQAQEKEANRQRRYESLVERRSNRAKAYEDLMTEAQMVSDAIGANIAQAKRSGNPTQILPTGAGATLTKKNASVAIQGPWGVAQAGDAVVMALMQMVSLTYVPGQDGNEARVMDVFMLLSQRMTRFSDVARAALEDDGQPPEINI</sequence>
<evidence type="ECO:0000313" key="1">
    <source>
        <dbReference type="EMBL" id="SEG76142.1"/>
    </source>
</evidence>
<dbReference type="AlphaFoldDB" id="A0A1H6CT27"/>